<feature type="signal peptide" evidence="1">
    <location>
        <begin position="1"/>
        <end position="33"/>
    </location>
</feature>
<feature type="chain" id="PRO_5032783675" evidence="1">
    <location>
        <begin position="34"/>
        <end position="97"/>
    </location>
</feature>
<keyword evidence="4" id="KW-1185">Reference proteome</keyword>
<evidence type="ECO:0000256" key="1">
    <source>
        <dbReference type="SAM" id="SignalP"/>
    </source>
</evidence>
<evidence type="ECO:0000259" key="2">
    <source>
        <dbReference type="Pfam" id="PF14368"/>
    </source>
</evidence>
<proteinExistence type="predicted"/>
<dbReference type="Proteomes" id="UP000623129">
    <property type="component" value="Unassembled WGS sequence"/>
</dbReference>
<organism evidence="3 4">
    <name type="scientific">Carex littledalei</name>
    <dbReference type="NCBI Taxonomy" id="544730"/>
    <lineage>
        <taxon>Eukaryota</taxon>
        <taxon>Viridiplantae</taxon>
        <taxon>Streptophyta</taxon>
        <taxon>Embryophyta</taxon>
        <taxon>Tracheophyta</taxon>
        <taxon>Spermatophyta</taxon>
        <taxon>Magnoliopsida</taxon>
        <taxon>Liliopsida</taxon>
        <taxon>Poales</taxon>
        <taxon>Cyperaceae</taxon>
        <taxon>Cyperoideae</taxon>
        <taxon>Cariceae</taxon>
        <taxon>Carex</taxon>
        <taxon>Carex subgen. Euthyceras</taxon>
    </lineage>
</organism>
<dbReference type="EMBL" id="SWLB01000006">
    <property type="protein sequence ID" value="KAF3337775.1"/>
    <property type="molecule type" value="Genomic_DNA"/>
</dbReference>
<feature type="domain" description="Bifunctional inhibitor/plant lipid transfer protein/seed storage helical" evidence="2">
    <location>
        <begin position="20"/>
        <end position="83"/>
    </location>
</feature>
<protein>
    <submittedName>
        <fullName evidence="3">Putative lipid transfer</fullName>
    </submittedName>
</protein>
<accession>A0A833QXV0</accession>
<sequence length="97" mass="10651">MMSRGASKYTMFTAATVAVIVMIIVQGTVPAQAGLSAADCKAERREGINSCKPVLYGKMPSDQCCEWIRGAHLEECVCALSSHPSWRHWYHYSVAEA</sequence>
<dbReference type="InterPro" id="IPR016140">
    <property type="entry name" value="Bifunc_inhib/LTP/seed_store"/>
</dbReference>
<gene>
    <name evidence="3" type="ORF">FCM35_KLT18362</name>
</gene>
<name>A0A833QXV0_9POAL</name>
<keyword evidence="1" id="KW-0732">Signal</keyword>
<evidence type="ECO:0000313" key="4">
    <source>
        <dbReference type="Proteomes" id="UP000623129"/>
    </source>
</evidence>
<reference evidence="3" key="1">
    <citation type="submission" date="2020-01" db="EMBL/GenBank/DDBJ databases">
        <title>Genome sequence of Kobresia littledalei, the first chromosome-level genome in the family Cyperaceae.</title>
        <authorList>
            <person name="Qu G."/>
        </authorList>
    </citation>
    <scope>NUCLEOTIDE SEQUENCE</scope>
    <source>
        <strain evidence="3">C.B.Clarke</strain>
        <tissue evidence="3">Leaf</tissue>
    </source>
</reference>
<dbReference type="Pfam" id="PF14368">
    <property type="entry name" value="LTP_2"/>
    <property type="match status" value="1"/>
</dbReference>
<dbReference type="AlphaFoldDB" id="A0A833QXV0"/>
<evidence type="ECO:0000313" key="3">
    <source>
        <dbReference type="EMBL" id="KAF3337775.1"/>
    </source>
</evidence>
<comment type="caution">
    <text evidence="3">The sequence shown here is derived from an EMBL/GenBank/DDBJ whole genome shotgun (WGS) entry which is preliminary data.</text>
</comment>